<keyword evidence="8 11" id="KW-0560">Oxidoreductase</keyword>
<comment type="cofactor">
    <cofactor evidence="11">
        <name>FMN</name>
        <dbReference type="ChEBI" id="CHEBI:58210"/>
    </cofactor>
    <text evidence="11">Binds 1 FMN per subunit.</text>
</comment>
<feature type="binding site" evidence="11">
    <location>
        <position position="102"/>
    </location>
    <ligand>
        <name>FMN</name>
        <dbReference type="ChEBI" id="CHEBI:58210"/>
    </ligand>
</feature>
<comment type="similarity">
    <text evidence="4 11">Belongs to the dihydroorotate dehydrogenase family. Type 2 subfamily.</text>
</comment>
<dbReference type="Gene3D" id="3.20.20.70">
    <property type="entry name" value="Aldolase class I"/>
    <property type="match status" value="1"/>
</dbReference>
<dbReference type="Proteomes" id="UP000291933">
    <property type="component" value="Unassembled WGS sequence"/>
</dbReference>
<keyword evidence="14" id="KW-1185">Reference proteome</keyword>
<dbReference type="PANTHER" id="PTHR48109:SF4">
    <property type="entry name" value="DIHYDROOROTATE DEHYDROGENASE (QUINONE), MITOCHONDRIAL"/>
    <property type="match status" value="1"/>
</dbReference>
<dbReference type="GO" id="GO:0106430">
    <property type="term" value="F:dihydroorotate dehydrogenase (quinone) activity"/>
    <property type="evidence" value="ECO:0007669"/>
    <property type="project" value="UniProtKB-EC"/>
</dbReference>
<dbReference type="InterPro" id="IPR001295">
    <property type="entry name" value="Dihydroorotate_DH_CS"/>
</dbReference>
<evidence type="ECO:0000256" key="11">
    <source>
        <dbReference type="HAMAP-Rule" id="MF_00225"/>
    </source>
</evidence>
<feature type="binding site" evidence="11">
    <location>
        <position position="267"/>
    </location>
    <ligand>
        <name>FMN</name>
        <dbReference type="ChEBI" id="CHEBI:58210"/>
    </ligand>
</feature>
<gene>
    <name evidence="11" type="primary">pyrD</name>
    <name evidence="13" type="ORF">ET996_02550</name>
</gene>
<feature type="active site" description="Nucleophile" evidence="11">
    <location>
        <position position="198"/>
    </location>
</feature>
<evidence type="ECO:0000256" key="8">
    <source>
        <dbReference type="ARBA" id="ARBA00023002"/>
    </source>
</evidence>
<dbReference type="InterPro" id="IPR013785">
    <property type="entry name" value="Aldolase_TIM"/>
</dbReference>
<evidence type="ECO:0000256" key="10">
    <source>
        <dbReference type="ARBA" id="ARBA00048639"/>
    </source>
</evidence>
<dbReference type="PANTHER" id="PTHR48109">
    <property type="entry name" value="DIHYDROOROTATE DEHYDROGENASE (QUINONE), MITOCHONDRIAL-RELATED"/>
    <property type="match status" value="1"/>
</dbReference>
<feature type="binding site" evidence="11">
    <location>
        <begin position="78"/>
        <end position="82"/>
    </location>
    <ligand>
        <name>FMN</name>
        <dbReference type="ChEBI" id="CHEBI:58210"/>
    </ligand>
</feature>
<evidence type="ECO:0000259" key="12">
    <source>
        <dbReference type="Pfam" id="PF01180"/>
    </source>
</evidence>
<dbReference type="CDD" id="cd04738">
    <property type="entry name" value="DHOD_2_like"/>
    <property type="match status" value="1"/>
</dbReference>
<organism evidence="13 14">
    <name type="scientific">Propioniciclava tarda</name>
    <dbReference type="NCBI Taxonomy" id="433330"/>
    <lineage>
        <taxon>Bacteria</taxon>
        <taxon>Bacillati</taxon>
        <taxon>Actinomycetota</taxon>
        <taxon>Actinomycetes</taxon>
        <taxon>Propionibacteriales</taxon>
        <taxon>Propionibacteriaceae</taxon>
        <taxon>Propioniciclava</taxon>
    </lineage>
</organism>
<feature type="binding site" evidence="11">
    <location>
        <position position="82"/>
    </location>
    <ligand>
        <name>substrate</name>
    </ligand>
</feature>
<evidence type="ECO:0000256" key="1">
    <source>
        <dbReference type="ARBA" id="ARBA00003125"/>
    </source>
</evidence>
<feature type="binding site" evidence="11">
    <location>
        <position position="239"/>
    </location>
    <ligand>
        <name>FMN</name>
        <dbReference type="ChEBI" id="CHEBI:58210"/>
    </ligand>
</feature>
<comment type="catalytic activity">
    <reaction evidence="10 11">
        <text>(S)-dihydroorotate + a quinone = orotate + a quinol</text>
        <dbReference type="Rhea" id="RHEA:30187"/>
        <dbReference type="ChEBI" id="CHEBI:24646"/>
        <dbReference type="ChEBI" id="CHEBI:30839"/>
        <dbReference type="ChEBI" id="CHEBI:30864"/>
        <dbReference type="ChEBI" id="CHEBI:132124"/>
        <dbReference type="EC" id="1.3.5.2"/>
    </reaction>
</comment>
<keyword evidence="5 11" id="KW-0285">Flavoprotein</keyword>
<keyword evidence="6 11" id="KW-0288">FMN</keyword>
<feature type="binding site" evidence="11">
    <location>
        <position position="162"/>
    </location>
    <ligand>
        <name>FMN</name>
        <dbReference type="ChEBI" id="CHEBI:58210"/>
    </ligand>
</feature>
<evidence type="ECO:0000256" key="2">
    <source>
        <dbReference type="ARBA" id="ARBA00004370"/>
    </source>
</evidence>
<dbReference type="GO" id="GO:0005886">
    <property type="term" value="C:plasma membrane"/>
    <property type="evidence" value="ECO:0007669"/>
    <property type="project" value="UniProtKB-SubCell"/>
</dbReference>
<accession>A0A4Q9KNK2</accession>
<dbReference type="PROSITE" id="PS00911">
    <property type="entry name" value="DHODEHASE_1"/>
    <property type="match status" value="1"/>
</dbReference>
<dbReference type="InterPro" id="IPR050074">
    <property type="entry name" value="DHO_dehydrogenase"/>
</dbReference>
<keyword evidence="11" id="KW-1003">Cell membrane</keyword>
<dbReference type="InterPro" id="IPR005719">
    <property type="entry name" value="Dihydroorotate_DH_2"/>
</dbReference>
<feature type="binding site" evidence="11">
    <location>
        <position position="200"/>
    </location>
    <ligand>
        <name>substrate</name>
    </ligand>
</feature>
<dbReference type="EC" id="1.3.5.2" evidence="11"/>
<evidence type="ECO:0000256" key="3">
    <source>
        <dbReference type="ARBA" id="ARBA00005161"/>
    </source>
</evidence>
<comment type="caution">
    <text evidence="13">The sequence shown here is derived from an EMBL/GenBank/DDBJ whole genome shotgun (WGS) entry which is preliminary data.</text>
</comment>
<keyword evidence="7 11" id="KW-0665">Pyrimidine biosynthesis</keyword>
<evidence type="ECO:0000256" key="6">
    <source>
        <dbReference type="ARBA" id="ARBA00022643"/>
    </source>
</evidence>
<dbReference type="GO" id="GO:0044205">
    <property type="term" value="P:'de novo' UMP biosynthetic process"/>
    <property type="evidence" value="ECO:0007669"/>
    <property type="project" value="UniProtKB-UniRule"/>
</dbReference>
<dbReference type="GO" id="GO:0006207">
    <property type="term" value="P:'de novo' pyrimidine nucleobase biosynthetic process"/>
    <property type="evidence" value="ECO:0007669"/>
    <property type="project" value="UniProtKB-UniRule"/>
</dbReference>
<dbReference type="UniPathway" id="UPA00070">
    <property type="reaction ID" value="UER00946"/>
</dbReference>
<evidence type="ECO:0000256" key="7">
    <source>
        <dbReference type="ARBA" id="ARBA00022975"/>
    </source>
</evidence>
<sequence length="361" mass="36804">MTLRATLVEQGYARLLRPVMFAAHGGDPEKIHVDMIAALGLLQSLPGLRDAVRALTSVPASPVTVAGIDFPGRVGLAAGMDKEGKAAKAWQHLGFAFAELGTVTAQAQPGNPRPRIFRLRDSKALINRMGFNNDGALALANRLAVGGIFRGNGAAGIPLGISIGKTKVVPVEDAVDDYLTSLRILAPHADYVAVNVSSPNTPGLRSLQDGGALAGLLTALVGESKTLAVGGTPVPVFVKMAPDLTEPQLDEILQAASDAGVAGLIATNTTLGRDGLAASDQAQASEAGGLSGAPLTERAREVVSYLCRHTDLPVIGAGGIMTAADATALLDAGASLVQLYTGFIYGGPALIGSINAALARA</sequence>
<protein>
    <recommendedName>
        <fullName evidence="11">Dihydroorotate dehydrogenase (quinone)</fullName>
        <ecNumber evidence="11">1.3.5.2</ecNumber>
    </recommendedName>
    <alternativeName>
        <fullName evidence="11">DHOdehase</fullName>
        <shortName evidence="11">DHOD</shortName>
        <shortName evidence="11">DHODase</shortName>
    </alternativeName>
    <alternativeName>
        <fullName evidence="11">Dihydroorotate oxidase</fullName>
    </alternativeName>
</protein>
<dbReference type="AlphaFoldDB" id="A0A4Q9KNK2"/>
<evidence type="ECO:0000256" key="9">
    <source>
        <dbReference type="ARBA" id="ARBA00023136"/>
    </source>
</evidence>
<feature type="binding site" evidence="11">
    <location>
        <position position="292"/>
    </location>
    <ligand>
        <name>FMN</name>
        <dbReference type="ChEBI" id="CHEBI:58210"/>
    </ligand>
</feature>
<dbReference type="NCBIfam" id="TIGR01036">
    <property type="entry name" value="pyrD_sub2"/>
    <property type="match status" value="1"/>
</dbReference>
<evidence type="ECO:0000313" key="13">
    <source>
        <dbReference type="EMBL" id="TBT95875.1"/>
    </source>
</evidence>
<dbReference type="EMBL" id="SDMR01000002">
    <property type="protein sequence ID" value="TBT95875.1"/>
    <property type="molecule type" value="Genomic_DNA"/>
</dbReference>
<dbReference type="PROSITE" id="PS00912">
    <property type="entry name" value="DHODEHASE_2"/>
    <property type="match status" value="1"/>
</dbReference>
<dbReference type="Pfam" id="PF01180">
    <property type="entry name" value="DHO_dh"/>
    <property type="match status" value="1"/>
</dbReference>
<evidence type="ECO:0000256" key="4">
    <source>
        <dbReference type="ARBA" id="ARBA00005359"/>
    </source>
</evidence>
<dbReference type="RefSeq" id="WP_131170990.1">
    <property type="nucleotide sequence ID" value="NZ_FXTL01000002.1"/>
</dbReference>
<dbReference type="SUPFAM" id="SSF51395">
    <property type="entry name" value="FMN-linked oxidoreductases"/>
    <property type="match status" value="1"/>
</dbReference>
<feature type="binding site" evidence="11">
    <location>
        <begin position="340"/>
        <end position="341"/>
    </location>
    <ligand>
        <name>FMN</name>
        <dbReference type="ChEBI" id="CHEBI:58210"/>
    </ligand>
</feature>
<dbReference type="InterPro" id="IPR005720">
    <property type="entry name" value="Dihydroorotate_DH_cat"/>
</dbReference>
<name>A0A4Q9KNK2_PROTD</name>
<feature type="binding site" evidence="11">
    <location>
        <position position="319"/>
    </location>
    <ligand>
        <name>FMN</name>
        <dbReference type="ChEBI" id="CHEBI:58210"/>
    </ligand>
</feature>
<dbReference type="NCBIfam" id="NF003652">
    <property type="entry name" value="PRK05286.2-5"/>
    <property type="match status" value="1"/>
</dbReference>
<comment type="function">
    <text evidence="1 11">Catalyzes the conversion of dihydroorotate to orotate with quinone as electron acceptor.</text>
</comment>
<dbReference type="GO" id="GO:0005737">
    <property type="term" value="C:cytoplasm"/>
    <property type="evidence" value="ECO:0007669"/>
    <property type="project" value="InterPro"/>
</dbReference>
<feature type="binding site" evidence="11">
    <location>
        <begin position="127"/>
        <end position="131"/>
    </location>
    <ligand>
        <name>substrate</name>
    </ligand>
</feature>
<feature type="binding site" evidence="11">
    <location>
        <position position="195"/>
    </location>
    <ligand>
        <name>substrate</name>
    </ligand>
</feature>
<comment type="subcellular location">
    <subcellularLocation>
        <location evidence="11">Cell membrane</location>
        <topology evidence="11">Peripheral membrane protein</topology>
    </subcellularLocation>
    <subcellularLocation>
        <location evidence="2">Membrane</location>
    </subcellularLocation>
</comment>
<keyword evidence="9 11" id="KW-0472">Membrane</keyword>
<proteinExistence type="inferred from homology"/>
<reference evidence="13 14" key="1">
    <citation type="submission" date="2019-01" db="EMBL/GenBank/DDBJ databases">
        <title>Lactibacter flavus gen. nov., sp. nov., a novel bacterium of the family Propionibacteriaceae isolated from raw milk and dairy products.</title>
        <authorList>
            <person name="Huptas C."/>
            <person name="Wenning M."/>
            <person name="Breitenwieser F."/>
            <person name="Doll E."/>
            <person name="Von Neubeck M."/>
            <person name="Busse H.-J."/>
            <person name="Scherer S."/>
        </authorList>
    </citation>
    <scope>NUCLEOTIDE SEQUENCE [LARGE SCALE GENOMIC DNA]</scope>
    <source>
        <strain evidence="13 14">DSM 22130</strain>
    </source>
</reference>
<feature type="binding site" evidence="11">
    <location>
        <begin position="268"/>
        <end position="269"/>
    </location>
    <ligand>
        <name>substrate</name>
    </ligand>
</feature>
<evidence type="ECO:0000313" key="14">
    <source>
        <dbReference type="Proteomes" id="UP000291933"/>
    </source>
</evidence>
<comment type="subunit">
    <text evidence="11">Monomer.</text>
</comment>
<evidence type="ECO:0000256" key="5">
    <source>
        <dbReference type="ARBA" id="ARBA00022630"/>
    </source>
</evidence>
<feature type="domain" description="Dihydroorotate dehydrogenase catalytic" evidence="12">
    <location>
        <begin position="63"/>
        <end position="359"/>
    </location>
</feature>
<dbReference type="OrthoDB" id="9802377at2"/>
<dbReference type="HAMAP" id="MF_00225">
    <property type="entry name" value="DHO_dh_type2"/>
    <property type="match status" value="1"/>
</dbReference>
<comment type="pathway">
    <text evidence="3 11">Pyrimidine metabolism; UMP biosynthesis via de novo pathway; orotate from (S)-dihydroorotate (quinone route): step 1/1.</text>
</comment>
<feature type="binding site" evidence="11">
    <location>
        <position position="195"/>
    </location>
    <ligand>
        <name>FMN</name>
        <dbReference type="ChEBI" id="CHEBI:58210"/>
    </ligand>
</feature>